<reference evidence="1 2" key="1">
    <citation type="journal article" date="2015" name="Genome Announc.">
        <title>Complete Genome Sequence of Polypropylene Glycol- and Polyethylene Glycol-Degrading Sphingopyxis macrogoltabida Strain EY-1.</title>
        <authorList>
            <person name="Ohtsubo Y."/>
            <person name="Nagata Y."/>
            <person name="Numata M."/>
            <person name="Tsuchikane K."/>
            <person name="Hosoyama A."/>
            <person name="Yamazoe A."/>
            <person name="Tsuda M."/>
            <person name="Fujita N."/>
            <person name="Kawai F."/>
        </authorList>
    </citation>
    <scope>NUCLEOTIDE SEQUENCE [LARGE SCALE GENOMIC DNA]</scope>
    <source>
        <strain evidence="1 2">EY-1</strain>
    </source>
</reference>
<gene>
    <name evidence="1" type="ORF">AN936_01210</name>
</gene>
<dbReference type="EMBL" id="CP012700">
    <property type="protein sequence ID" value="ALH79040.1"/>
    <property type="molecule type" value="Genomic_DNA"/>
</dbReference>
<sequence length="181" mass="19104">MLASLFLIGSLFTTPQMSVQAASQTIVEDSAGGTARAANRMLGGIIGYARWPDGQRGAVRTMCLVGTPRLTDRMAPVVPGGPAVTVRRMTVDSVTSGADCDIVFLGRMPVADRQRLIGWVRGRPALTITDDDAACVYGAMFCLANRQAGLSFSVNLDAIGRGPLRIDPRVLKIGRDGEGAP</sequence>
<dbReference type="OrthoDB" id="7355447at2"/>
<organism evidence="1 2">
    <name type="scientific">Sphingopyxis macrogoltabida</name>
    <name type="common">Sphingomonas macrogoltabidus</name>
    <dbReference type="NCBI Taxonomy" id="33050"/>
    <lineage>
        <taxon>Bacteria</taxon>
        <taxon>Pseudomonadati</taxon>
        <taxon>Pseudomonadota</taxon>
        <taxon>Alphaproteobacteria</taxon>
        <taxon>Sphingomonadales</taxon>
        <taxon>Sphingomonadaceae</taxon>
        <taxon>Sphingopyxis</taxon>
    </lineage>
</organism>
<dbReference type="InterPro" id="IPR025293">
    <property type="entry name" value="YfiR/HmsC-like"/>
</dbReference>
<evidence type="ECO:0000313" key="1">
    <source>
        <dbReference type="EMBL" id="ALH79040.1"/>
    </source>
</evidence>
<evidence type="ECO:0000313" key="2">
    <source>
        <dbReference type="Proteomes" id="UP000058074"/>
    </source>
</evidence>
<dbReference type="KEGG" id="smag:AN936_01210"/>
<protein>
    <recommendedName>
        <fullName evidence="3">DUF4154 domain-containing protein</fullName>
    </recommendedName>
</protein>
<dbReference type="Pfam" id="PF13689">
    <property type="entry name" value="DUF4154"/>
    <property type="match status" value="1"/>
</dbReference>
<accession>A0A0N9UUE3</accession>
<name>A0A0N9UUE3_SPHMC</name>
<proteinExistence type="predicted"/>
<dbReference type="Proteomes" id="UP000058074">
    <property type="component" value="Chromosome"/>
</dbReference>
<dbReference type="PATRIC" id="fig|33050.5.peg.253"/>
<evidence type="ECO:0008006" key="3">
    <source>
        <dbReference type="Google" id="ProtNLM"/>
    </source>
</evidence>
<dbReference type="RefSeq" id="WP_054586546.1">
    <property type="nucleotide sequence ID" value="NZ_CP012700.1"/>
</dbReference>
<dbReference type="AlphaFoldDB" id="A0A0N9UUE3"/>